<dbReference type="KEGG" id="vg:26625121"/>
<dbReference type="GeneID" id="26625121"/>
<sequence>MFERIIKKFPFTKPLIKKLSEIYETATPKERKVINNFLEVFYNALIVVPKKEKFYKKILSDLKKGKSLKEIAEEIKRELKAEETSDVDEIVDKLIDYCDRKMTKRVIETLLSLIPDDKQEKILSKIKEMIKNEH</sequence>
<dbReference type="Proteomes" id="UP000202152">
    <property type="component" value="Segment"/>
</dbReference>
<dbReference type="EMBL" id="KP282674">
    <property type="protein sequence ID" value="ALG96843.1"/>
    <property type="molecule type" value="Genomic_DNA"/>
</dbReference>
<proteinExistence type="predicted"/>
<evidence type="ECO:0000313" key="2">
    <source>
        <dbReference type="Proteomes" id="UP000202152"/>
    </source>
</evidence>
<protein>
    <submittedName>
        <fullName evidence="1">Uncharacterized protein</fullName>
    </submittedName>
</protein>
<keyword evidence="2" id="KW-1185">Reference proteome</keyword>
<organism evidence="1 2">
    <name type="scientific">Acidianus bottle-shaped virus 3 strain ABV3</name>
    <dbReference type="NCBI Taxonomy" id="1732174"/>
    <lineage>
        <taxon>Viruses</taxon>
        <taxon>Viruses incertae sedis</taxon>
        <taxon>Ampullaviridae</taxon>
        <taxon>Bottigliavirus</taxon>
        <taxon>Bottigliavirus krisuvikense</taxon>
        <taxon>Bottigliavirus ABV3</taxon>
    </lineage>
</organism>
<evidence type="ECO:0000313" key="1">
    <source>
        <dbReference type="EMBL" id="ALG96843.1"/>
    </source>
</evidence>
<accession>A0A0N9NY04</accession>
<reference evidence="1 2" key="1">
    <citation type="journal article" date="2015" name="Environ. Microbiol.">
        <title>Novel viral genomes identified from six metagenomes reveal wide distribution of archaeal viruses and high viral diversity in terrestrial hot springs.</title>
        <authorList>
            <person name="Gudbergsdottir S.R."/>
            <person name="Menzel P."/>
            <person name="Krogh A."/>
            <person name="Young M."/>
            <person name="Peng X."/>
        </authorList>
    </citation>
    <scope>NUCLEOTIDE SEQUENCE [LARGE SCALE GENOMIC DNA]</scope>
    <source>
        <strain evidence="1 2">ABV3</strain>
    </source>
</reference>
<name>A0A0N9NY04_9VIRU</name>
<dbReference type="RefSeq" id="YP_009197920.1">
    <property type="nucleotide sequence ID" value="NC_028787.1"/>
</dbReference>